<dbReference type="Proteomes" id="UP000224915">
    <property type="component" value="Unassembled WGS sequence"/>
</dbReference>
<comment type="caution">
    <text evidence="2">The sequence shown here is derived from an EMBL/GenBank/DDBJ whole genome shotgun (WGS) entry which is preliminary data.</text>
</comment>
<dbReference type="EMBL" id="PDJD01000001">
    <property type="protein sequence ID" value="PFG18833.1"/>
    <property type="molecule type" value="Genomic_DNA"/>
</dbReference>
<keyword evidence="1" id="KW-1133">Transmembrane helix</keyword>
<evidence type="ECO:0000256" key="1">
    <source>
        <dbReference type="SAM" id="Phobius"/>
    </source>
</evidence>
<evidence type="ECO:0000313" key="2">
    <source>
        <dbReference type="EMBL" id="PFG18833.1"/>
    </source>
</evidence>
<keyword evidence="1" id="KW-0812">Transmembrane</keyword>
<proteinExistence type="predicted"/>
<name>A0A2A9CWQ1_9MICO</name>
<evidence type="ECO:0000313" key="3">
    <source>
        <dbReference type="Proteomes" id="UP000224915"/>
    </source>
</evidence>
<keyword evidence="3" id="KW-1185">Reference proteome</keyword>
<sequence length="204" mass="20556">MDGVRILRGLAVAAFAVLVALTAHVLAGGSMASPLGVVLPLLLTWVLASALIGPRPRLVPAMLAASAAQGLFHLTFSLGTASPSAAQQTPSGHAAHTAAGIRAALDAAGASHTAHQVESSAPMLLAHVAAACITAAALHHGEVLLRTAARLTRPFAVLRLLRAWRPVTPDAGATIPTAPPVMLTGALLVRTRPGRGPPAVLLTA</sequence>
<organism evidence="2 3">
    <name type="scientific">Serinibacter salmoneus</name>
    <dbReference type="NCBI Taxonomy" id="556530"/>
    <lineage>
        <taxon>Bacteria</taxon>
        <taxon>Bacillati</taxon>
        <taxon>Actinomycetota</taxon>
        <taxon>Actinomycetes</taxon>
        <taxon>Micrococcales</taxon>
        <taxon>Beutenbergiaceae</taxon>
        <taxon>Serinibacter</taxon>
    </lineage>
</organism>
<protein>
    <submittedName>
        <fullName evidence="2">Uncharacterized protein</fullName>
    </submittedName>
</protein>
<feature type="transmembrane region" description="Helical" evidence="1">
    <location>
        <begin position="37"/>
        <end position="53"/>
    </location>
</feature>
<keyword evidence="1" id="KW-0472">Membrane</keyword>
<accession>A0A2A9CWQ1</accession>
<reference evidence="2 3" key="1">
    <citation type="submission" date="2017-10" db="EMBL/GenBank/DDBJ databases">
        <title>Sequencing the genomes of 1000 actinobacteria strains.</title>
        <authorList>
            <person name="Klenk H.-P."/>
        </authorList>
    </citation>
    <scope>NUCLEOTIDE SEQUENCE [LARGE SCALE GENOMIC DNA]</scope>
    <source>
        <strain evidence="2 3">DSM 21801</strain>
    </source>
</reference>
<dbReference type="AlphaFoldDB" id="A0A2A9CWQ1"/>
<dbReference type="RefSeq" id="WP_169925855.1">
    <property type="nucleotide sequence ID" value="NZ_PDJD01000001.1"/>
</dbReference>
<gene>
    <name evidence="2" type="ORF">ATL40_0377</name>
</gene>